<evidence type="ECO:0000259" key="4">
    <source>
        <dbReference type="PROSITE" id="PS50102"/>
    </source>
</evidence>
<evidence type="ECO:0000256" key="2">
    <source>
        <dbReference type="ARBA" id="ARBA00022884"/>
    </source>
</evidence>
<reference evidence="5" key="1">
    <citation type="submission" date="2022-02" db="EMBL/GenBank/DDBJ databases">
        <authorList>
            <person name="Giguere J D."/>
        </authorList>
    </citation>
    <scope>NUCLEOTIDE SEQUENCE</scope>
    <source>
        <strain evidence="5">CCAP 1055/1</strain>
    </source>
</reference>
<dbReference type="AlphaFoldDB" id="A0A8J9SKI2"/>
<feature type="non-terminal residue" evidence="5">
    <location>
        <position position="67"/>
    </location>
</feature>
<evidence type="ECO:0000256" key="1">
    <source>
        <dbReference type="ARBA" id="ARBA00022737"/>
    </source>
</evidence>
<accession>A0A8J9SKI2</accession>
<evidence type="ECO:0000313" key="5">
    <source>
        <dbReference type="EMBL" id="CAG9294496.1"/>
    </source>
</evidence>
<dbReference type="EMBL" id="OU594950">
    <property type="protein sequence ID" value="CAG9294496.1"/>
    <property type="molecule type" value="Genomic_DNA"/>
</dbReference>
<gene>
    <name evidence="5" type="ORF">PTTT1_LOCUS54871</name>
</gene>
<dbReference type="GO" id="GO:0003723">
    <property type="term" value="F:RNA binding"/>
    <property type="evidence" value="ECO:0007669"/>
    <property type="project" value="UniProtKB-UniRule"/>
</dbReference>
<dbReference type="Gene3D" id="3.30.70.330">
    <property type="match status" value="1"/>
</dbReference>
<dbReference type="PROSITE" id="PS50102">
    <property type="entry name" value="RRM"/>
    <property type="match status" value="1"/>
</dbReference>
<feature type="domain" description="RRM" evidence="4">
    <location>
        <begin position="2"/>
        <end position="67"/>
    </location>
</feature>
<dbReference type="InterPro" id="IPR000504">
    <property type="entry name" value="RRM_dom"/>
</dbReference>
<evidence type="ECO:0000256" key="3">
    <source>
        <dbReference type="PROSITE-ProRule" id="PRU00176"/>
    </source>
</evidence>
<protein>
    <recommendedName>
        <fullName evidence="4">RRM domain-containing protein</fullName>
    </recommendedName>
</protein>
<keyword evidence="1" id="KW-0677">Repeat</keyword>
<dbReference type="Proteomes" id="UP000836788">
    <property type="component" value="Chromosome 9"/>
</dbReference>
<dbReference type="SUPFAM" id="SSF54928">
    <property type="entry name" value="RNA-binding domain, RBD"/>
    <property type="match status" value="1"/>
</dbReference>
<dbReference type="SMART" id="SM00360">
    <property type="entry name" value="RRM"/>
    <property type="match status" value="1"/>
</dbReference>
<proteinExistence type="predicted"/>
<dbReference type="PANTHER" id="PTHR24012">
    <property type="entry name" value="RNA BINDING PROTEIN"/>
    <property type="match status" value="1"/>
</dbReference>
<keyword evidence="2 3" id="KW-0694">RNA-binding</keyword>
<name>A0A8J9SKI2_PHATR</name>
<dbReference type="InterPro" id="IPR012677">
    <property type="entry name" value="Nucleotide-bd_a/b_plait_sf"/>
</dbReference>
<dbReference type="Pfam" id="PF00076">
    <property type="entry name" value="RRM_1"/>
    <property type="match status" value="1"/>
</dbReference>
<dbReference type="InterPro" id="IPR035979">
    <property type="entry name" value="RBD_domain_sf"/>
</dbReference>
<dbReference type="CDD" id="cd12362">
    <property type="entry name" value="RRM3_CELF1-6"/>
    <property type="match status" value="1"/>
</dbReference>
<sequence length="67" mass="7340">GANLFIFHIPNHFSNADMYQLFAPFGNLLSVRIMVEKDTGRSRGFGFVSYDSPASAALAIKELNGFA</sequence>
<feature type="non-terminal residue" evidence="5">
    <location>
        <position position="1"/>
    </location>
</feature>
<organism evidence="5">
    <name type="scientific">Phaeodactylum tricornutum</name>
    <name type="common">Diatom</name>
    <dbReference type="NCBI Taxonomy" id="2850"/>
    <lineage>
        <taxon>Eukaryota</taxon>
        <taxon>Sar</taxon>
        <taxon>Stramenopiles</taxon>
        <taxon>Ochrophyta</taxon>
        <taxon>Bacillariophyta</taxon>
        <taxon>Bacillariophyceae</taxon>
        <taxon>Bacillariophycidae</taxon>
        <taxon>Naviculales</taxon>
        <taxon>Phaeodactylaceae</taxon>
        <taxon>Phaeodactylum</taxon>
    </lineage>
</organism>